<evidence type="ECO:0000256" key="4">
    <source>
        <dbReference type="ARBA" id="ARBA00023163"/>
    </source>
</evidence>
<evidence type="ECO:0000313" key="7">
    <source>
        <dbReference type="EMBL" id="PKY99494.1"/>
    </source>
</evidence>
<keyword evidence="4" id="KW-0804">Transcription</keyword>
<dbReference type="AlphaFoldDB" id="A0A2I1KV44"/>
<dbReference type="CDD" id="cd01392">
    <property type="entry name" value="HTH_LacI"/>
    <property type="match status" value="1"/>
</dbReference>
<dbReference type="PANTHER" id="PTHR30146">
    <property type="entry name" value="LACI-RELATED TRANSCRIPTIONAL REPRESSOR"/>
    <property type="match status" value="1"/>
</dbReference>
<organism evidence="7 8">
    <name type="scientific">Actinomyces urogenitalis</name>
    <dbReference type="NCBI Taxonomy" id="103621"/>
    <lineage>
        <taxon>Bacteria</taxon>
        <taxon>Bacillati</taxon>
        <taxon>Actinomycetota</taxon>
        <taxon>Actinomycetes</taxon>
        <taxon>Actinomycetales</taxon>
        <taxon>Actinomycetaceae</taxon>
        <taxon>Actinomyces</taxon>
    </lineage>
</organism>
<comment type="caution">
    <text evidence="7">The sequence shown here is derived from an EMBL/GenBank/DDBJ whole genome shotgun (WGS) entry which is preliminary data.</text>
</comment>
<dbReference type="RefSeq" id="WP_006549725.1">
    <property type="nucleotide sequence ID" value="NZ_CP136961.1"/>
</dbReference>
<evidence type="ECO:0000259" key="5">
    <source>
        <dbReference type="PROSITE" id="PS50932"/>
    </source>
</evidence>
<evidence type="ECO:0000259" key="6">
    <source>
        <dbReference type="PROSITE" id="PS50943"/>
    </source>
</evidence>
<evidence type="ECO:0000256" key="1">
    <source>
        <dbReference type="ARBA" id="ARBA00022491"/>
    </source>
</evidence>
<accession>A0A2I1KV44</accession>
<dbReference type="InterPro" id="IPR001387">
    <property type="entry name" value="Cro/C1-type_HTH"/>
</dbReference>
<keyword evidence="1" id="KW-0678">Repressor</keyword>
<evidence type="ECO:0000313" key="8">
    <source>
        <dbReference type="Proteomes" id="UP000234778"/>
    </source>
</evidence>
<dbReference type="EMBL" id="PKHA01000001">
    <property type="protein sequence ID" value="PKY99494.1"/>
    <property type="molecule type" value="Genomic_DNA"/>
</dbReference>
<dbReference type="PRINTS" id="PR00036">
    <property type="entry name" value="HTHLACI"/>
</dbReference>
<dbReference type="InterPro" id="IPR000843">
    <property type="entry name" value="HTH_LacI"/>
</dbReference>
<feature type="domain" description="HTH cro/C1-type" evidence="6">
    <location>
        <begin position="8"/>
        <end position="51"/>
    </location>
</feature>
<dbReference type="SUPFAM" id="SSF53822">
    <property type="entry name" value="Periplasmic binding protein-like I"/>
    <property type="match status" value="1"/>
</dbReference>
<dbReference type="PROSITE" id="PS50943">
    <property type="entry name" value="HTH_CROC1"/>
    <property type="match status" value="1"/>
</dbReference>
<name>A0A2I1KV44_9ACTO</name>
<dbReference type="PROSITE" id="PS00356">
    <property type="entry name" value="HTH_LACI_1"/>
    <property type="match status" value="1"/>
</dbReference>
<feature type="domain" description="HTH lacI-type" evidence="5">
    <location>
        <begin position="7"/>
        <end position="61"/>
    </location>
</feature>
<dbReference type="PANTHER" id="PTHR30146:SF95">
    <property type="entry name" value="RIBOSE OPERON REPRESSOR"/>
    <property type="match status" value="1"/>
</dbReference>
<dbReference type="Pfam" id="PF13377">
    <property type="entry name" value="Peripla_BP_3"/>
    <property type="match status" value="1"/>
</dbReference>
<dbReference type="GO" id="GO:0003700">
    <property type="term" value="F:DNA-binding transcription factor activity"/>
    <property type="evidence" value="ECO:0007669"/>
    <property type="project" value="TreeGrafter"/>
</dbReference>
<evidence type="ECO:0000256" key="2">
    <source>
        <dbReference type="ARBA" id="ARBA00023015"/>
    </source>
</evidence>
<protein>
    <submittedName>
        <fullName evidence="7">LacI family transcriptional regulator</fullName>
    </submittedName>
</protein>
<dbReference type="CDD" id="cd06291">
    <property type="entry name" value="PBP1_Qymf-like"/>
    <property type="match status" value="1"/>
</dbReference>
<dbReference type="InterPro" id="IPR046335">
    <property type="entry name" value="LacI/GalR-like_sensor"/>
</dbReference>
<dbReference type="Gene3D" id="3.40.50.2300">
    <property type="match status" value="2"/>
</dbReference>
<proteinExistence type="predicted"/>
<keyword evidence="2" id="KW-0805">Transcription regulation</keyword>
<dbReference type="GeneID" id="81707511"/>
<reference evidence="7 8" key="1">
    <citation type="submission" date="2017-12" db="EMBL/GenBank/DDBJ databases">
        <title>Phylogenetic diversity of female urinary microbiome.</title>
        <authorList>
            <person name="Thomas-White K."/>
            <person name="Wolfe A.J."/>
        </authorList>
    </citation>
    <scope>NUCLEOTIDE SEQUENCE [LARGE SCALE GENOMIC DNA]</scope>
    <source>
        <strain evidence="7 8">UMB0319</strain>
    </source>
</reference>
<evidence type="ECO:0000256" key="3">
    <source>
        <dbReference type="ARBA" id="ARBA00023125"/>
    </source>
</evidence>
<dbReference type="PROSITE" id="PS50932">
    <property type="entry name" value="HTH_LACI_2"/>
    <property type="match status" value="1"/>
</dbReference>
<dbReference type="Proteomes" id="UP000234778">
    <property type="component" value="Unassembled WGS sequence"/>
</dbReference>
<dbReference type="InterPro" id="IPR028082">
    <property type="entry name" value="Peripla_BP_I"/>
</dbReference>
<sequence>MSQRREPTLTDVAQAAGVSPTTVSRVLNNRGYLSEATKLRVAQAIEELGYRPNQVARALHGKSTQTVGVIVPTVALPFFGELAAELEDALAERGYRILVCNSMGRADREREYLDLLVSHRVDGIISAGHNEDRVDYQHIRMPLVTVDRDLSPTVTNVRCDNLDAGRTATRHLLGRGATAPALLTSRSGPHNLREAGYREVLADAGIEPVVLTVDFHTPDRQRARLISSQLDGVRDRIDAVFATDDLSAAAVLDWAKGRGLEVPEAFKVVGFDGAAALRRALPGLTTVRQPIAQLARTAASRLVALMAAQAAGREPLACPPTIELPGELLPGQTS</sequence>
<dbReference type="Pfam" id="PF00356">
    <property type="entry name" value="LacI"/>
    <property type="match status" value="1"/>
</dbReference>
<dbReference type="Gene3D" id="1.10.260.40">
    <property type="entry name" value="lambda repressor-like DNA-binding domains"/>
    <property type="match status" value="1"/>
</dbReference>
<dbReference type="SUPFAM" id="SSF47413">
    <property type="entry name" value="lambda repressor-like DNA-binding domains"/>
    <property type="match status" value="1"/>
</dbReference>
<gene>
    <name evidence="7" type="ORF">CYJ26_00930</name>
</gene>
<keyword evidence="3" id="KW-0238">DNA-binding</keyword>
<dbReference type="InterPro" id="IPR010982">
    <property type="entry name" value="Lambda_DNA-bd_dom_sf"/>
</dbReference>
<dbReference type="SMART" id="SM00354">
    <property type="entry name" value="HTH_LACI"/>
    <property type="match status" value="1"/>
</dbReference>
<dbReference type="GO" id="GO:0000976">
    <property type="term" value="F:transcription cis-regulatory region binding"/>
    <property type="evidence" value="ECO:0007669"/>
    <property type="project" value="TreeGrafter"/>
</dbReference>